<protein>
    <recommendedName>
        <fullName evidence="1">NADH:flavin oxidoreductase/NADH oxidase N-terminal domain-containing protein</fullName>
    </recommendedName>
</protein>
<reference evidence="2 3" key="1">
    <citation type="submission" date="2018-08" db="EMBL/GenBank/DDBJ databases">
        <title>Recombination of ecologically and evolutionarily significant loci maintains genetic cohesion in the Pseudomonas syringae species complex.</title>
        <authorList>
            <person name="Dillon M."/>
            <person name="Thakur S."/>
            <person name="Almeida R.N.D."/>
            <person name="Weir B.S."/>
            <person name="Guttman D.S."/>
        </authorList>
    </citation>
    <scope>NUCLEOTIDE SEQUENCE [LARGE SCALE GENOMIC DNA]</scope>
    <source>
        <strain evidence="2 3">88_10</strain>
    </source>
</reference>
<dbReference type="GO" id="GO:0016491">
    <property type="term" value="F:oxidoreductase activity"/>
    <property type="evidence" value="ECO:0007669"/>
    <property type="project" value="InterPro"/>
</dbReference>
<accession>A0A3M2UZ12</accession>
<sequence length="91" mass="9750">PPGFGAAFREAYKGTVMAAGGFTKEIAESELAKGELDLVAFGTAYIANPDLVERMQNNWPLAESDRATYYGVSGSIEKGYTDYPEYAAAEA</sequence>
<dbReference type="Proteomes" id="UP000282378">
    <property type="component" value="Unassembled WGS sequence"/>
</dbReference>
<feature type="domain" description="NADH:flavin oxidoreductase/NADH oxidase N-terminal" evidence="1">
    <location>
        <begin position="8"/>
        <end position="60"/>
    </location>
</feature>
<dbReference type="EMBL" id="RBNL01004423">
    <property type="protein sequence ID" value="RML32083.1"/>
    <property type="molecule type" value="Genomic_DNA"/>
</dbReference>
<dbReference type="AlphaFoldDB" id="A0A3M2UZ12"/>
<proteinExistence type="predicted"/>
<evidence type="ECO:0000313" key="3">
    <source>
        <dbReference type="Proteomes" id="UP000282378"/>
    </source>
</evidence>
<evidence type="ECO:0000259" key="1">
    <source>
        <dbReference type="Pfam" id="PF00724"/>
    </source>
</evidence>
<name>A0A3M2UZ12_PSEYM</name>
<gene>
    <name evidence="2" type="ORF">APX70_05008</name>
</gene>
<dbReference type="Pfam" id="PF00724">
    <property type="entry name" value="Oxidored_FMN"/>
    <property type="match status" value="1"/>
</dbReference>
<dbReference type="InterPro" id="IPR045247">
    <property type="entry name" value="Oye-like"/>
</dbReference>
<dbReference type="SUPFAM" id="SSF51395">
    <property type="entry name" value="FMN-linked oxidoreductases"/>
    <property type="match status" value="1"/>
</dbReference>
<evidence type="ECO:0000313" key="2">
    <source>
        <dbReference type="EMBL" id="RML32083.1"/>
    </source>
</evidence>
<dbReference type="PANTHER" id="PTHR22893">
    <property type="entry name" value="NADH OXIDOREDUCTASE-RELATED"/>
    <property type="match status" value="1"/>
</dbReference>
<organism evidence="2 3">
    <name type="scientific">Pseudomonas syringae pv. maculicola</name>
    <dbReference type="NCBI Taxonomy" id="59511"/>
    <lineage>
        <taxon>Bacteria</taxon>
        <taxon>Pseudomonadati</taxon>
        <taxon>Pseudomonadota</taxon>
        <taxon>Gammaproteobacteria</taxon>
        <taxon>Pseudomonadales</taxon>
        <taxon>Pseudomonadaceae</taxon>
        <taxon>Pseudomonas</taxon>
    </lineage>
</organism>
<dbReference type="GO" id="GO:0010181">
    <property type="term" value="F:FMN binding"/>
    <property type="evidence" value="ECO:0007669"/>
    <property type="project" value="InterPro"/>
</dbReference>
<feature type="non-terminal residue" evidence="2">
    <location>
        <position position="1"/>
    </location>
</feature>
<dbReference type="InterPro" id="IPR001155">
    <property type="entry name" value="OxRdtase_FMN_N"/>
</dbReference>
<dbReference type="PANTHER" id="PTHR22893:SF91">
    <property type="entry name" value="NADPH DEHYDROGENASE 2-RELATED"/>
    <property type="match status" value="1"/>
</dbReference>
<dbReference type="InterPro" id="IPR013785">
    <property type="entry name" value="Aldolase_TIM"/>
</dbReference>
<comment type="caution">
    <text evidence="2">The sequence shown here is derived from an EMBL/GenBank/DDBJ whole genome shotgun (WGS) entry which is preliminary data.</text>
</comment>
<dbReference type="Gene3D" id="3.20.20.70">
    <property type="entry name" value="Aldolase class I"/>
    <property type="match status" value="1"/>
</dbReference>